<reference evidence="13" key="1">
    <citation type="submission" date="2021-03" db="EMBL/GenBank/DDBJ databases">
        <authorList>
            <person name="Bekaert M."/>
        </authorList>
    </citation>
    <scope>NUCLEOTIDE SEQUENCE</scope>
</reference>
<dbReference type="Gene3D" id="3.40.50.10140">
    <property type="entry name" value="Toll/interleukin-1 receptor homology (TIR) domain"/>
    <property type="match status" value="1"/>
</dbReference>
<evidence type="ECO:0000256" key="5">
    <source>
        <dbReference type="ARBA" id="ARBA00022729"/>
    </source>
</evidence>
<evidence type="ECO:0000256" key="4">
    <source>
        <dbReference type="ARBA" id="ARBA00022692"/>
    </source>
</evidence>
<dbReference type="SUPFAM" id="SSF52200">
    <property type="entry name" value="Toll/Interleukin receptor TIR domain"/>
    <property type="match status" value="1"/>
</dbReference>
<evidence type="ECO:0000256" key="9">
    <source>
        <dbReference type="ARBA" id="ARBA00023170"/>
    </source>
</evidence>
<dbReference type="SMART" id="SM00369">
    <property type="entry name" value="LRR_TYP"/>
    <property type="match status" value="8"/>
</dbReference>
<dbReference type="InterPro" id="IPR000483">
    <property type="entry name" value="Cys-rich_flank_reg_C"/>
</dbReference>
<dbReference type="PANTHER" id="PTHR24365">
    <property type="entry name" value="TOLL-LIKE RECEPTOR"/>
    <property type="match status" value="1"/>
</dbReference>
<dbReference type="InterPro" id="IPR000157">
    <property type="entry name" value="TIR_dom"/>
</dbReference>
<dbReference type="GO" id="GO:0038023">
    <property type="term" value="F:signaling receptor activity"/>
    <property type="evidence" value="ECO:0007669"/>
    <property type="project" value="TreeGrafter"/>
</dbReference>
<evidence type="ECO:0000256" key="6">
    <source>
        <dbReference type="ARBA" id="ARBA00022737"/>
    </source>
</evidence>
<dbReference type="SMART" id="SM00082">
    <property type="entry name" value="LRRCT"/>
    <property type="match status" value="1"/>
</dbReference>
<keyword evidence="9" id="KW-0675">Receptor</keyword>
<dbReference type="GO" id="GO:0005886">
    <property type="term" value="C:plasma membrane"/>
    <property type="evidence" value="ECO:0007669"/>
    <property type="project" value="TreeGrafter"/>
</dbReference>
<feature type="domain" description="TIR" evidence="12">
    <location>
        <begin position="544"/>
        <end position="677"/>
    </location>
</feature>
<comment type="caution">
    <text evidence="13">The sequence shown here is derived from an EMBL/GenBank/DDBJ whole genome shotgun (WGS) entry which is preliminary data.</text>
</comment>
<sequence length="678" mass="78147">MIHAEGNSGVVCPTPLCQCRYLQAICSGENLTYIPRLPDKIRSVTFINGNIGILSRKSIRNLTFNHIEKLKFTNNRISEIKPNTFTNFTWITHFTFSSEHSLDVFDVRYALIDIGTGSRYLQKLYLIDIGVNVIPNDMFKPLKASKIHTISLKSNNMTVLNCLLFSDLKQLAELDVRFNKITHVIPGVMPNLQVLYLNHNDLSRLPNFCLDHYIKSAFSNLLKLYISNNKISNLSQFRCLPKLQVLILGSNLIRVIHFDTFKNLQQLTELGLAAVGQHLRKIEEGALNISSLKTLSLRNCHFDFYRLPTLSLSRIFSFCQGLESIDLAGNNINNGTSVLPLLLSPLTNLRNLNLQATRLNNLPEYTFTKMRFIKRLILNENRIYSWHGPKVFGNLTTLRYIDLGTNLITIIVETSFPPSLLSNLEKISLAINRFSCTCEQMWFLNWLRKTNVSVVSYPEKYYCTQPSNLNHVLLKYYKPTVESCAPWDPILTTAILISAFGFLTIIAFGFFLKCNTNVKNYVYLLRVKHRKKHGYLPIESSEDYKYHAFVVYCDSDRIWVHNQFVKRLENEEGFKFCIHHRDFIAGDTISANVDNFLKESWKVVVIMSNALAKSEWCQWEIDIVQERRRRQGRDALVLVMLENISSKSMTSPLRTLLDSTPYIRYKKELGKIYSGKLL</sequence>
<keyword evidence="14" id="KW-1185">Reference proteome</keyword>
<dbReference type="SMART" id="SM00365">
    <property type="entry name" value="LRR_SD22"/>
    <property type="match status" value="5"/>
</dbReference>
<evidence type="ECO:0000259" key="12">
    <source>
        <dbReference type="PROSITE" id="PS50104"/>
    </source>
</evidence>
<dbReference type="OrthoDB" id="6069546at2759"/>
<comment type="similarity">
    <text evidence="2">Belongs to the Toll-like receptor family.</text>
</comment>
<dbReference type="Gene3D" id="3.80.10.10">
    <property type="entry name" value="Ribonuclease Inhibitor"/>
    <property type="match status" value="3"/>
</dbReference>
<proteinExistence type="inferred from homology"/>
<evidence type="ECO:0000256" key="2">
    <source>
        <dbReference type="ARBA" id="ARBA00009634"/>
    </source>
</evidence>
<gene>
    <name evidence="13" type="ORF">MEDL_1911</name>
</gene>
<evidence type="ECO:0000256" key="11">
    <source>
        <dbReference type="SAM" id="Phobius"/>
    </source>
</evidence>
<keyword evidence="5" id="KW-0732">Signal</keyword>
<evidence type="ECO:0000256" key="10">
    <source>
        <dbReference type="ARBA" id="ARBA00023180"/>
    </source>
</evidence>
<dbReference type="InterPro" id="IPR003591">
    <property type="entry name" value="Leu-rich_rpt_typical-subtyp"/>
</dbReference>
<dbReference type="InterPro" id="IPR001611">
    <property type="entry name" value="Leu-rich_rpt"/>
</dbReference>
<keyword evidence="6" id="KW-0677">Repeat</keyword>
<dbReference type="SMART" id="SM00255">
    <property type="entry name" value="TIR"/>
    <property type="match status" value="1"/>
</dbReference>
<feature type="transmembrane region" description="Helical" evidence="11">
    <location>
        <begin position="490"/>
        <end position="512"/>
    </location>
</feature>
<comment type="subcellular location">
    <subcellularLocation>
        <location evidence="1">Membrane</location>
        <topology evidence="1">Single-pass type I membrane protein</topology>
    </subcellularLocation>
</comment>
<evidence type="ECO:0000256" key="7">
    <source>
        <dbReference type="ARBA" id="ARBA00022989"/>
    </source>
</evidence>
<dbReference type="EMBL" id="CAJPWZ010000129">
    <property type="protein sequence ID" value="CAG2186375.1"/>
    <property type="molecule type" value="Genomic_DNA"/>
</dbReference>
<evidence type="ECO:0000256" key="8">
    <source>
        <dbReference type="ARBA" id="ARBA00023136"/>
    </source>
</evidence>
<evidence type="ECO:0000313" key="13">
    <source>
        <dbReference type="EMBL" id="CAG2186375.1"/>
    </source>
</evidence>
<dbReference type="SUPFAM" id="SSF52058">
    <property type="entry name" value="L domain-like"/>
    <property type="match status" value="1"/>
</dbReference>
<evidence type="ECO:0000256" key="3">
    <source>
        <dbReference type="ARBA" id="ARBA00022614"/>
    </source>
</evidence>
<keyword evidence="3" id="KW-0433">Leucine-rich repeat</keyword>
<dbReference type="Proteomes" id="UP000683360">
    <property type="component" value="Unassembled WGS sequence"/>
</dbReference>
<dbReference type="InterPro" id="IPR035897">
    <property type="entry name" value="Toll_tir_struct_dom_sf"/>
</dbReference>
<dbReference type="AlphaFoldDB" id="A0A8S3PSV4"/>
<protein>
    <recommendedName>
        <fullName evidence="12">TIR domain-containing protein</fullName>
    </recommendedName>
</protein>
<keyword evidence="10" id="KW-0325">Glycoprotein</keyword>
<dbReference type="Pfam" id="PF13855">
    <property type="entry name" value="LRR_8"/>
    <property type="match status" value="3"/>
</dbReference>
<dbReference type="Pfam" id="PF01582">
    <property type="entry name" value="TIR"/>
    <property type="match status" value="1"/>
</dbReference>
<accession>A0A8S3PSV4</accession>
<evidence type="ECO:0000256" key="1">
    <source>
        <dbReference type="ARBA" id="ARBA00004479"/>
    </source>
</evidence>
<dbReference type="PROSITE" id="PS51450">
    <property type="entry name" value="LRR"/>
    <property type="match status" value="2"/>
</dbReference>
<keyword evidence="7 11" id="KW-1133">Transmembrane helix</keyword>
<dbReference type="PANTHER" id="PTHR24365:SF530">
    <property type="entry name" value="MSTPROX-RELATED"/>
    <property type="match status" value="1"/>
</dbReference>
<keyword evidence="4 11" id="KW-0812">Transmembrane</keyword>
<organism evidence="13 14">
    <name type="scientific">Mytilus edulis</name>
    <name type="common">Blue mussel</name>
    <dbReference type="NCBI Taxonomy" id="6550"/>
    <lineage>
        <taxon>Eukaryota</taxon>
        <taxon>Metazoa</taxon>
        <taxon>Spiralia</taxon>
        <taxon>Lophotrochozoa</taxon>
        <taxon>Mollusca</taxon>
        <taxon>Bivalvia</taxon>
        <taxon>Autobranchia</taxon>
        <taxon>Pteriomorphia</taxon>
        <taxon>Mytilida</taxon>
        <taxon>Mytiloidea</taxon>
        <taxon>Mytilidae</taxon>
        <taxon>Mytilinae</taxon>
        <taxon>Mytilus</taxon>
    </lineage>
</organism>
<name>A0A8S3PSV4_MYTED</name>
<dbReference type="PROSITE" id="PS50104">
    <property type="entry name" value="TIR"/>
    <property type="match status" value="1"/>
</dbReference>
<evidence type="ECO:0000313" key="14">
    <source>
        <dbReference type="Proteomes" id="UP000683360"/>
    </source>
</evidence>
<keyword evidence="8 11" id="KW-0472">Membrane</keyword>
<dbReference type="GO" id="GO:0007165">
    <property type="term" value="P:signal transduction"/>
    <property type="evidence" value="ECO:0007669"/>
    <property type="project" value="InterPro"/>
</dbReference>
<dbReference type="InterPro" id="IPR032675">
    <property type="entry name" value="LRR_dom_sf"/>
</dbReference>